<evidence type="ECO:0000313" key="4">
    <source>
        <dbReference type="Proteomes" id="UP000024942"/>
    </source>
</evidence>
<dbReference type="Pfam" id="PF13609">
    <property type="entry name" value="Porin_4"/>
    <property type="match status" value="1"/>
</dbReference>
<gene>
    <name evidence="3" type="ORF">HOC_10953</name>
</gene>
<dbReference type="SUPFAM" id="SSF56935">
    <property type="entry name" value="Porins"/>
    <property type="match status" value="1"/>
</dbReference>
<evidence type="ECO:0000256" key="1">
    <source>
        <dbReference type="SAM" id="SignalP"/>
    </source>
</evidence>
<dbReference type="GO" id="GO:0015288">
    <property type="term" value="F:porin activity"/>
    <property type="evidence" value="ECO:0007669"/>
    <property type="project" value="InterPro"/>
</dbReference>
<reference evidence="3 4" key="1">
    <citation type="journal article" date="2014" name="Antonie Van Leeuwenhoek">
        <title>Hyphomonas beringensis sp. nov. and Hyphomonas chukchiensis sp. nov., isolated from surface seawater of the Bering Sea and Chukchi Sea.</title>
        <authorList>
            <person name="Li C."/>
            <person name="Lai Q."/>
            <person name="Li G."/>
            <person name="Dong C."/>
            <person name="Wang J."/>
            <person name="Liao Y."/>
            <person name="Shao Z."/>
        </authorList>
    </citation>
    <scope>NUCLEOTIDE SEQUENCE [LARGE SCALE GENOMIC DNA]</scope>
    <source>
        <strain evidence="3 4">SCH89</strain>
    </source>
</reference>
<sequence>MWKPLTLLALLGPLAGQAIAQEDWEVWETESGAEVAVAASTADGAPVTWATALNLSTNRILDNGLEIGAVGRFELQQDNPHRAGFSGATGSDFGLGQGAFSGLAPGTGHEHVGTRAQLEQAYVYAEGGYGEVRLGRDKSVAARFYEGAPSLFLKASTANPVLDPTGRAYIRTDNDLTGPALKVSYASPRILGVRAGVSYTPTADVRGLDRDPERRVAGNPQVSVDSAAEAAINVSRRLRESGVRVRGALAYSRADVSSALRPDIYGTVETWSAGASAEFDTITLGASVLGSNNGLDSGSGDYSAWTIGATKQAFSMEFGVDYGEATDDLTGLKSESWSIGAAKELTDSLRVAGGYRSQTTRFRRVLPLGVPQNEDSADGIVLEITLSL</sequence>
<feature type="chain" id="PRO_5001573639" description="Porin domain-containing protein" evidence="1">
    <location>
        <begin position="21"/>
        <end position="388"/>
    </location>
</feature>
<feature type="domain" description="Porin" evidence="2">
    <location>
        <begin position="52"/>
        <end position="360"/>
    </location>
</feature>
<feature type="signal peptide" evidence="1">
    <location>
        <begin position="1"/>
        <end position="20"/>
    </location>
</feature>
<protein>
    <recommendedName>
        <fullName evidence="2">Porin domain-containing protein</fullName>
    </recommendedName>
</protein>
<evidence type="ECO:0000259" key="2">
    <source>
        <dbReference type="Pfam" id="PF13609"/>
    </source>
</evidence>
<dbReference type="Gene3D" id="2.40.160.10">
    <property type="entry name" value="Porin"/>
    <property type="match status" value="1"/>
</dbReference>
<accession>A0A059G6R3</accession>
<dbReference type="RefSeq" id="WP_035538440.1">
    <property type="nucleotide sequence ID" value="NZ_ARYL01000015.1"/>
</dbReference>
<dbReference type="AlphaFoldDB" id="A0A059G6R3"/>
<dbReference type="STRING" id="1280953.HOC_10953"/>
<proteinExistence type="predicted"/>
<dbReference type="InterPro" id="IPR023614">
    <property type="entry name" value="Porin_dom_sf"/>
</dbReference>
<dbReference type="EMBL" id="ARYL01000015">
    <property type="protein sequence ID" value="KDA02275.1"/>
    <property type="molecule type" value="Genomic_DNA"/>
</dbReference>
<keyword evidence="4" id="KW-1185">Reference proteome</keyword>
<dbReference type="OrthoDB" id="6758483at2"/>
<comment type="caution">
    <text evidence="3">The sequence shown here is derived from an EMBL/GenBank/DDBJ whole genome shotgun (WGS) entry which is preliminary data.</text>
</comment>
<evidence type="ECO:0000313" key="3">
    <source>
        <dbReference type="EMBL" id="KDA02275.1"/>
    </source>
</evidence>
<dbReference type="PATRIC" id="fig|1280953.3.peg.2210"/>
<organism evidence="3 4">
    <name type="scientific">Hyphomonas oceanitis SCH89</name>
    <dbReference type="NCBI Taxonomy" id="1280953"/>
    <lineage>
        <taxon>Bacteria</taxon>
        <taxon>Pseudomonadati</taxon>
        <taxon>Pseudomonadota</taxon>
        <taxon>Alphaproteobacteria</taxon>
        <taxon>Hyphomonadales</taxon>
        <taxon>Hyphomonadaceae</taxon>
        <taxon>Hyphomonas</taxon>
    </lineage>
</organism>
<keyword evidence="1" id="KW-0732">Signal</keyword>
<dbReference type="InterPro" id="IPR033900">
    <property type="entry name" value="Gram_neg_porin_domain"/>
</dbReference>
<name>A0A059G6R3_9PROT</name>
<dbReference type="Proteomes" id="UP000024942">
    <property type="component" value="Unassembled WGS sequence"/>
</dbReference>
<dbReference type="GO" id="GO:0016020">
    <property type="term" value="C:membrane"/>
    <property type="evidence" value="ECO:0007669"/>
    <property type="project" value="InterPro"/>
</dbReference>
<dbReference type="eggNOG" id="COG3203">
    <property type="taxonomic scope" value="Bacteria"/>
</dbReference>